<comment type="subcellular location">
    <subcellularLocation>
        <location evidence="1">Preautophagosomal structure membrane</location>
        <topology evidence="1">Peripheral membrane protein</topology>
    </subcellularLocation>
</comment>
<evidence type="ECO:0000256" key="2">
    <source>
        <dbReference type="ARBA" id="ARBA00005575"/>
    </source>
</evidence>
<dbReference type="Pfam" id="PF00069">
    <property type="entry name" value="Pkinase"/>
    <property type="match status" value="1"/>
</dbReference>
<protein>
    <recommendedName>
        <fullName evidence="7">Autophagy-related protein 1</fullName>
    </recommendedName>
</protein>
<keyword evidence="12" id="KW-0418">Kinase</keyword>
<dbReference type="PROSITE" id="PS00107">
    <property type="entry name" value="PROTEIN_KINASE_ATP"/>
    <property type="match status" value="1"/>
</dbReference>
<keyword evidence="5 8" id="KW-0067">ATP-binding</keyword>
<dbReference type="InterPro" id="IPR008271">
    <property type="entry name" value="Ser/Thr_kinase_AS"/>
</dbReference>
<dbReference type="GO" id="GO:0004674">
    <property type="term" value="F:protein serine/threonine kinase activity"/>
    <property type="evidence" value="ECO:0007669"/>
    <property type="project" value="InterPro"/>
</dbReference>
<feature type="region of interest" description="Disordered" evidence="9">
    <location>
        <begin position="1124"/>
        <end position="1149"/>
    </location>
</feature>
<dbReference type="InterPro" id="IPR011009">
    <property type="entry name" value="Kinase-like_dom_sf"/>
</dbReference>
<evidence type="ECO:0000256" key="5">
    <source>
        <dbReference type="ARBA" id="ARBA00022840"/>
    </source>
</evidence>
<evidence type="ECO:0000256" key="7">
    <source>
        <dbReference type="ARBA" id="ARBA00030237"/>
    </source>
</evidence>
<evidence type="ECO:0000256" key="8">
    <source>
        <dbReference type="PROSITE-ProRule" id="PRU10141"/>
    </source>
</evidence>
<dbReference type="OrthoDB" id="504170at2759"/>
<evidence type="ECO:0000259" key="10">
    <source>
        <dbReference type="PROSITE" id="PS50006"/>
    </source>
</evidence>
<evidence type="ECO:0000313" key="12">
    <source>
        <dbReference type="EMBL" id="OAA42663.1"/>
    </source>
</evidence>
<evidence type="ECO:0000259" key="11">
    <source>
        <dbReference type="PROSITE" id="PS50011"/>
    </source>
</evidence>
<evidence type="ECO:0000256" key="3">
    <source>
        <dbReference type="ARBA" id="ARBA00022448"/>
    </source>
</evidence>
<dbReference type="PANTHER" id="PTHR24348">
    <property type="entry name" value="SERINE/THREONINE-PROTEIN KINASE UNC-51-RELATED"/>
    <property type="match status" value="1"/>
</dbReference>
<dbReference type="Gene3D" id="1.10.510.10">
    <property type="entry name" value="Transferase(Phosphotransferase) domain 1"/>
    <property type="match status" value="1"/>
</dbReference>
<dbReference type="Pfam" id="PF00498">
    <property type="entry name" value="FHA"/>
    <property type="match status" value="1"/>
</dbReference>
<organism evidence="12 13">
    <name type="scientific">Metarhizium rileyi (strain RCEF 4871)</name>
    <name type="common">Nomuraea rileyi</name>
    <dbReference type="NCBI Taxonomy" id="1649241"/>
    <lineage>
        <taxon>Eukaryota</taxon>
        <taxon>Fungi</taxon>
        <taxon>Dikarya</taxon>
        <taxon>Ascomycota</taxon>
        <taxon>Pezizomycotina</taxon>
        <taxon>Sordariomycetes</taxon>
        <taxon>Hypocreomycetidae</taxon>
        <taxon>Hypocreales</taxon>
        <taxon>Clavicipitaceae</taxon>
        <taxon>Metarhizium</taxon>
    </lineage>
</organism>
<dbReference type="EMBL" id="AZHC01000013">
    <property type="protein sequence ID" value="OAA42663.1"/>
    <property type="molecule type" value="Genomic_DNA"/>
</dbReference>
<dbReference type="PROSITE" id="PS50006">
    <property type="entry name" value="FHA_DOMAIN"/>
    <property type="match status" value="1"/>
</dbReference>
<keyword evidence="13" id="KW-1185">Reference proteome</keyword>
<dbReference type="STRING" id="1081105.A0A162JIV9"/>
<dbReference type="InterPro" id="IPR017441">
    <property type="entry name" value="Protein_kinase_ATP_BS"/>
</dbReference>
<feature type="domain" description="FHA" evidence="10">
    <location>
        <begin position="109"/>
        <end position="162"/>
    </location>
</feature>
<dbReference type="InterPro" id="IPR008984">
    <property type="entry name" value="SMAD_FHA_dom_sf"/>
</dbReference>
<dbReference type="InterPro" id="IPR000719">
    <property type="entry name" value="Prot_kinase_dom"/>
</dbReference>
<dbReference type="SUPFAM" id="SSF56112">
    <property type="entry name" value="Protein kinase-like (PK-like)"/>
    <property type="match status" value="1"/>
</dbReference>
<evidence type="ECO:0000313" key="13">
    <source>
        <dbReference type="Proteomes" id="UP000243498"/>
    </source>
</evidence>
<dbReference type="GO" id="GO:0006914">
    <property type="term" value="P:autophagy"/>
    <property type="evidence" value="ECO:0007669"/>
    <property type="project" value="UniProtKB-KW"/>
</dbReference>
<dbReference type="InterPro" id="IPR000253">
    <property type="entry name" value="FHA_dom"/>
</dbReference>
<dbReference type="PROSITE" id="PS50011">
    <property type="entry name" value="PROTEIN_KINASE_DOM"/>
    <property type="match status" value="1"/>
</dbReference>
<evidence type="ECO:0000256" key="4">
    <source>
        <dbReference type="ARBA" id="ARBA00022741"/>
    </source>
</evidence>
<feature type="domain" description="Protein kinase" evidence="11">
    <location>
        <begin position="293"/>
        <end position="577"/>
    </location>
</feature>
<dbReference type="OMA" id="PRRDNEY"/>
<sequence>MDGDEPTQATQNVLDPRRVGKQNSGFSDEDVSDIICVLYPHSDSARQEVHRLASEDSQYIIGKDEADDVEPDYDLEDHASRFESHPISHGNHAIILRLSSHVKNPSAGFAFGRNSARCDVVFVNDPLRRISNIHFRIYVNEYGSVMIEDQSTNGTFVDRQLLTRHPKDKTASANKWVLGSGNRIRVVLHSETRDLTFRVRIPRRDDDYDRAYIAKVNEYFVRHNLHPLRGETPTTTNLPINTNPGPVDLFKVPGGPQAKRVVFEASPSTHPSPSKRKDSHGVIRNEWRGSGKYNRIGMIGKGAFAVVYKVTSKFDGLPYAAKELEKRRFIKNGVLDQKVENEMKIMQRVNHPNIVRYIENFDWEDRLLIIIMEFIPHGDLGKTISDDGAFTVEMTQTMSQQLLSALGYLHANNITHRDVKPDNILIQSLEPLVVKLTDFGLSKMVDTAETFLRTFCGTLLYCAPEVYTEYAEYDDNGVRNRGKKMRRIPGQRYNHAVDIWSLGGVVFFSLTGAPPYPVKSGISYSELLHKIMTTDLDILPLQKFAVSEAGIDFVQRMLQRRPENRSTIVELECHPWLGGSGSTILASQSYDEITDDEECPSQIQQLITYDDDRVSDSMSDISDKENSYMNHDAQQPRLFGEVGVSAIGSSGVIPENYLNLPTENSMGVTEILNSHEDEAYDSGDSDTIKGRNRRAYQHNITSIYPNQSADQLQSLVENVASQSLGGHGFTTQDLGTSQRLFSPADLNSSKRKPPSPGTSGEYDENTPPGKPIIKRLKSEGNPDDPSTEVLEELRLLARMPQVTRLDSGRQIDYPVSKMVWWQQDKKTWHMRYPEMTQRQHDAFRQAAKEGGEEFGPGKTPLWDLAMKYFAPSPGPERRNGHQSRTLLLGLKREDNRMVEDTVAFPPTAAPIESPSMPDTCPPDTKIVVPVQEDLSTNRAIALVDTDASSCVQGISFPITDSLASFGRGPENTESFKDKQEPRVPKYAFKIMLWREGYDPSKPFTSGGQPWCKEASQEDAEYHFWISTKATLGLKINGYNLASSDPRNPSGPSQYWARIYNGDSLMIWGGQDPRNQTRLTFRCFWGGSSISRPADRQQLELASSQVAAKLDGVCQRTEKRVRDAIERKRKSDEASADINERSQQVERERERTRLFEQKRLEAVEFWAARQAFSRKGSPATGTASASMRICSAANARLSPDKTLGQV</sequence>
<gene>
    <name evidence="12" type="ORF">NOR_04794</name>
</gene>
<dbReference type="GO" id="GO:0005524">
    <property type="term" value="F:ATP binding"/>
    <property type="evidence" value="ECO:0007669"/>
    <property type="project" value="UniProtKB-UniRule"/>
</dbReference>
<feature type="binding site" evidence="8">
    <location>
        <position position="322"/>
    </location>
    <ligand>
        <name>ATP</name>
        <dbReference type="ChEBI" id="CHEBI:30616"/>
    </ligand>
</feature>
<dbReference type="InterPro" id="IPR045269">
    <property type="entry name" value="Atg1-like"/>
</dbReference>
<evidence type="ECO:0000256" key="9">
    <source>
        <dbReference type="SAM" id="MobiDB-lite"/>
    </source>
</evidence>
<dbReference type="AlphaFoldDB" id="A0A162JIV9"/>
<dbReference type="PROSITE" id="PS00108">
    <property type="entry name" value="PROTEIN_KINASE_ST"/>
    <property type="match status" value="1"/>
</dbReference>
<feature type="region of interest" description="Disordered" evidence="9">
    <location>
        <begin position="1"/>
        <end position="27"/>
    </location>
</feature>
<feature type="region of interest" description="Disordered" evidence="9">
    <location>
        <begin position="727"/>
        <end position="786"/>
    </location>
</feature>
<keyword evidence="3" id="KW-0813">Transport</keyword>
<accession>A0A162JIV9</accession>
<keyword evidence="12" id="KW-0808">Transferase</keyword>
<name>A0A162JIV9_METRR</name>
<comment type="caution">
    <text evidence="12">The sequence shown here is derived from an EMBL/GenBank/DDBJ whole genome shotgun (WGS) entry which is preliminary data.</text>
</comment>
<dbReference type="SMART" id="SM00220">
    <property type="entry name" value="S_TKc"/>
    <property type="match status" value="1"/>
</dbReference>
<dbReference type="FunFam" id="3.30.200.20:FF:000470">
    <property type="entry name" value="Serine/threonine-protein kinase RAD53"/>
    <property type="match status" value="1"/>
</dbReference>
<keyword evidence="6" id="KW-0072">Autophagy</keyword>
<dbReference type="Proteomes" id="UP000243498">
    <property type="component" value="Unassembled WGS sequence"/>
</dbReference>
<evidence type="ECO:0000256" key="6">
    <source>
        <dbReference type="ARBA" id="ARBA00023006"/>
    </source>
</evidence>
<feature type="compositionally biased region" description="Polar residues" evidence="9">
    <location>
        <begin position="727"/>
        <end position="740"/>
    </location>
</feature>
<dbReference type="SMART" id="SM00240">
    <property type="entry name" value="FHA"/>
    <property type="match status" value="1"/>
</dbReference>
<dbReference type="Gene3D" id="2.60.200.20">
    <property type="match status" value="1"/>
</dbReference>
<dbReference type="SUPFAM" id="SSF49879">
    <property type="entry name" value="SMAD/FHA domain"/>
    <property type="match status" value="1"/>
</dbReference>
<evidence type="ECO:0000256" key="1">
    <source>
        <dbReference type="ARBA" id="ARBA00004623"/>
    </source>
</evidence>
<dbReference type="GO" id="GO:0010506">
    <property type="term" value="P:regulation of autophagy"/>
    <property type="evidence" value="ECO:0007669"/>
    <property type="project" value="InterPro"/>
</dbReference>
<comment type="similarity">
    <text evidence="2">Belongs to the protein kinase superfamily. CAMK Ser/Thr protein kinase family. CHEK2 subfamily.</text>
</comment>
<proteinExistence type="inferred from homology"/>
<dbReference type="GO" id="GO:0034045">
    <property type="term" value="C:phagophore assembly site membrane"/>
    <property type="evidence" value="ECO:0007669"/>
    <property type="project" value="UniProtKB-SubCell"/>
</dbReference>
<keyword evidence="4 8" id="KW-0547">Nucleotide-binding</keyword>
<reference evidence="12 13" key="1">
    <citation type="journal article" date="2016" name="Genome Biol. Evol.">
        <title>Divergent and convergent evolution of fungal pathogenicity.</title>
        <authorList>
            <person name="Shang Y."/>
            <person name="Xiao G."/>
            <person name="Zheng P."/>
            <person name="Cen K."/>
            <person name="Zhan S."/>
            <person name="Wang C."/>
        </authorList>
    </citation>
    <scope>NUCLEOTIDE SEQUENCE [LARGE SCALE GENOMIC DNA]</scope>
    <source>
        <strain evidence="12 13">RCEF 4871</strain>
    </source>
</reference>